<organism evidence="2 3">
    <name type="scientific">Onchocerca flexuosa</name>
    <dbReference type="NCBI Taxonomy" id="387005"/>
    <lineage>
        <taxon>Eukaryota</taxon>
        <taxon>Metazoa</taxon>
        <taxon>Ecdysozoa</taxon>
        <taxon>Nematoda</taxon>
        <taxon>Chromadorea</taxon>
        <taxon>Rhabditida</taxon>
        <taxon>Spirurina</taxon>
        <taxon>Spiruromorpha</taxon>
        <taxon>Filarioidea</taxon>
        <taxon>Onchocercidae</taxon>
        <taxon>Onchocerca</taxon>
    </lineage>
</organism>
<gene>
    <name evidence="2" type="ORF">X798_05306</name>
</gene>
<feature type="transmembrane region" description="Helical" evidence="1">
    <location>
        <begin position="47"/>
        <end position="70"/>
    </location>
</feature>
<keyword evidence="1" id="KW-0812">Transmembrane</keyword>
<sequence>MYTKRSISYFISLITRISFHLICSAKVICVLVAIYSNQSPKNNFELLQSLKIIVAFNGLGQLTSAMIYFFDIILRISRSVETLYDMLWGDIFHAIAHFIIKENAIKLIATHSMQHRPRIIGKNPKIN</sequence>
<evidence type="ECO:0000313" key="3">
    <source>
        <dbReference type="Proteomes" id="UP000242913"/>
    </source>
</evidence>
<feature type="transmembrane region" description="Helical" evidence="1">
    <location>
        <begin position="7"/>
        <end position="35"/>
    </location>
</feature>
<keyword evidence="1" id="KW-0472">Membrane</keyword>
<proteinExistence type="predicted"/>
<dbReference type="AlphaFoldDB" id="A0A238BSJ6"/>
<dbReference type="EMBL" id="KZ270025">
    <property type="protein sequence ID" value="OZC07670.1"/>
    <property type="molecule type" value="Genomic_DNA"/>
</dbReference>
<protein>
    <submittedName>
        <fullName evidence="2">Uncharacterized protein</fullName>
    </submittedName>
</protein>
<evidence type="ECO:0000313" key="2">
    <source>
        <dbReference type="EMBL" id="OZC07670.1"/>
    </source>
</evidence>
<accession>A0A238BSJ6</accession>
<evidence type="ECO:0000256" key="1">
    <source>
        <dbReference type="SAM" id="Phobius"/>
    </source>
</evidence>
<reference evidence="2 3" key="1">
    <citation type="submission" date="2015-12" db="EMBL/GenBank/DDBJ databases">
        <title>Draft genome of the nematode, Onchocerca flexuosa.</title>
        <authorList>
            <person name="Mitreva M."/>
        </authorList>
    </citation>
    <scope>NUCLEOTIDE SEQUENCE [LARGE SCALE GENOMIC DNA]</scope>
    <source>
        <strain evidence="2">Red Deer</strain>
    </source>
</reference>
<name>A0A238BSJ6_9BILA</name>
<keyword evidence="3" id="KW-1185">Reference proteome</keyword>
<dbReference type="Proteomes" id="UP000242913">
    <property type="component" value="Unassembled WGS sequence"/>
</dbReference>
<keyword evidence="1" id="KW-1133">Transmembrane helix</keyword>